<dbReference type="EMBL" id="CADEPM010000003">
    <property type="protein sequence ID" value="CAB3402228.1"/>
    <property type="molecule type" value="Genomic_DNA"/>
</dbReference>
<protein>
    <submittedName>
        <fullName evidence="2">Uncharacterized protein</fullName>
    </submittedName>
</protein>
<dbReference type="AlphaFoldDB" id="A0A8S1EEX1"/>
<organism evidence="2 3">
    <name type="scientific">Caenorhabditis bovis</name>
    <dbReference type="NCBI Taxonomy" id="2654633"/>
    <lineage>
        <taxon>Eukaryota</taxon>
        <taxon>Metazoa</taxon>
        <taxon>Ecdysozoa</taxon>
        <taxon>Nematoda</taxon>
        <taxon>Chromadorea</taxon>
        <taxon>Rhabditida</taxon>
        <taxon>Rhabditina</taxon>
        <taxon>Rhabditomorpha</taxon>
        <taxon>Rhabditoidea</taxon>
        <taxon>Rhabditidae</taxon>
        <taxon>Peloderinae</taxon>
        <taxon>Caenorhabditis</taxon>
    </lineage>
</organism>
<evidence type="ECO:0000256" key="1">
    <source>
        <dbReference type="SAM" id="MobiDB-lite"/>
    </source>
</evidence>
<reference evidence="2 3" key="1">
    <citation type="submission" date="2020-04" db="EMBL/GenBank/DDBJ databases">
        <authorList>
            <person name="Laetsch R D."/>
            <person name="Stevens L."/>
            <person name="Kumar S."/>
            <person name="Blaxter L. M."/>
        </authorList>
    </citation>
    <scope>NUCLEOTIDE SEQUENCE [LARGE SCALE GENOMIC DNA]</scope>
</reference>
<gene>
    <name evidence="2" type="ORF">CBOVIS_LOCUS4873</name>
</gene>
<dbReference type="OrthoDB" id="5877690at2759"/>
<accession>A0A8S1EEX1</accession>
<comment type="caution">
    <text evidence="2">The sequence shown here is derived from an EMBL/GenBank/DDBJ whole genome shotgun (WGS) entry which is preliminary data.</text>
</comment>
<dbReference type="Proteomes" id="UP000494206">
    <property type="component" value="Unassembled WGS sequence"/>
</dbReference>
<proteinExistence type="predicted"/>
<evidence type="ECO:0000313" key="3">
    <source>
        <dbReference type="Proteomes" id="UP000494206"/>
    </source>
</evidence>
<sequence>METKWHPLLAQPQYSPLLRIVFIFNVAHSMFLREVYLIFDSIPFENNQIAEVFAKLGEYEWASCGKFRKGELAGGVNMSVIVSSQWLSSPELELRVIFDGDSRFESVLSLICQDDKIYAGGVAEIYEERNPQNRRKFGCAVLVEKFENRIHPNDPTTSNAVETQTSERNNAPKTINQNTQYTPRAVANSSDNTEGILLTFNQIVANVDNLLAKRFDKIRADMRPREAQTKKAEEEVVEDPKPSGFNTYNVIPRMTKLSLLDQMIVEKMKVLAILEHNSTVYSQMKRLKEDERIIERLYADIAKSPKLLEHSTSSSSSSRSSPSSATSSHQPTSSTDAAISEFQDLKEVVETFQQRREEIMKEWNESRMKIK</sequence>
<feature type="region of interest" description="Disordered" evidence="1">
    <location>
        <begin position="151"/>
        <end position="187"/>
    </location>
</feature>
<keyword evidence="3" id="KW-1185">Reference proteome</keyword>
<feature type="region of interest" description="Disordered" evidence="1">
    <location>
        <begin position="308"/>
        <end position="340"/>
    </location>
</feature>
<feature type="compositionally biased region" description="Polar residues" evidence="1">
    <location>
        <begin position="154"/>
        <end position="187"/>
    </location>
</feature>
<evidence type="ECO:0000313" key="2">
    <source>
        <dbReference type="EMBL" id="CAB3402228.1"/>
    </source>
</evidence>
<name>A0A8S1EEX1_9PELO</name>
<feature type="compositionally biased region" description="Low complexity" evidence="1">
    <location>
        <begin position="311"/>
        <end position="335"/>
    </location>
</feature>